<comment type="caution">
    <text evidence="2">The sequence shown here is derived from an EMBL/GenBank/DDBJ whole genome shotgun (WGS) entry which is preliminary data.</text>
</comment>
<keyword evidence="3" id="KW-1185">Reference proteome</keyword>
<protein>
    <submittedName>
        <fullName evidence="2">Uncharacterized protein</fullName>
    </submittedName>
</protein>
<sequence length="51" mass="6170">MRRLRRNNQNISYRLTHRRIPPESSERGEDERLTRTDTHITTKLVHRTLTG</sequence>
<evidence type="ECO:0000313" key="2">
    <source>
        <dbReference type="EMBL" id="KAH3830798.1"/>
    </source>
</evidence>
<evidence type="ECO:0000256" key="1">
    <source>
        <dbReference type="SAM" id="MobiDB-lite"/>
    </source>
</evidence>
<gene>
    <name evidence="2" type="ORF">DPMN_104051</name>
</gene>
<reference evidence="2" key="1">
    <citation type="journal article" date="2019" name="bioRxiv">
        <title>The Genome of the Zebra Mussel, Dreissena polymorpha: A Resource for Invasive Species Research.</title>
        <authorList>
            <person name="McCartney M.A."/>
            <person name="Auch B."/>
            <person name="Kono T."/>
            <person name="Mallez S."/>
            <person name="Zhang Y."/>
            <person name="Obille A."/>
            <person name="Becker A."/>
            <person name="Abrahante J.E."/>
            <person name="Garbe J."/>
            <person name="Badalamenti J.P."/>
            <person name="Herman A."/>
            <person name="Mangelson H."/>
            <person name="Liachko I."/>
            <person name="Sullivan S."/>
            <person name="Sone E.D."/>
            <person name="Koren S."/>
            <person name="Silverstein K.A.T."/>
            <person name="Beckman K.B."/>
            <person name="Gohl D.M."/>
        </authorList>
    </citation>
    <scope>NUCLEOTIDE SEQUENCE</scope>
    <source>
        <strain evidence="2">Duluth1</strain>
        <tissue evidence="2">Whole animal</tissue>
    </source>
</reference>
<dbReference type="EMBL" id="JAIWYP010000004">
    <property type="protein sequence ID" value="KAH3830798.1"/>
    <property type="molecule type" value="Genomic_DNA"/>
</dbReference>
<dbReference type="Proteomes" id="UP000828390">
    <property type="component" value="Unassembled WGS sequence"/>
</dbReference>
<evidence type="ECO:0000313" key="3">
    <source>
        <dbReference type="Proteomes" id="UP000828390"/>
    </source>
</evidence>
<feature type="compositionally biased region" description="Basic and acidic residues" evidence="1">
    <location>
        <begin position="20"/>
        <end position="37"/>
    </location>
</feature>
<organism evidence="2 3">
    <name type="scientific">Dreissena polymorpha</name>
    <name type="common">Zebra mussel</name>
    <name type="synonym">Mytilus polymorpha</name>
    <dbReference type="NCBI Taxonomy" id="45954"/>
    <lineage>
        <taxon>Eukaryota</taxon>
        <taxon>Metazoa</taxon>
        <taxon>Spiralia</taxon>
        <taxon>Lophotrochozoa</taxon>
        <taxon>Mollusca</taxon>
        <taxon>Bivalvia</taxon>
        <taxon>Autobranchia</taxon>
        <taxon>Heteroconchia</taxon>
        <taxon>Euheterodonta</taxon>
        <taxon>Imparidentia</taxon>
        <taxon>Neoheterodontei</taxon>
        <taxon>Myida</taxon>
        <taxon>Dreissenoidea</taxon>
        <taxon>Dreissenidae</taxon>
        <taxon>Dreissena</taxon>
    </lineage>
</organism>
<reference evidence="2" key="2">
    <citation type="submission" date="2020-11" db="EMBL/GenBank/DDBJ databases">
        <authorList>
            <person name="McCartney M.A."/>
            <person name="Auch B."/>
            <person name="Kono T."/>
            <person name="Mallez S."/>
            <person name="Becker A."/>
            <person name="Gohl D.M."/>
            <person name="Silverstein K.A.T."/>
            <person name="Koren S."/>
            <person name="Bechman K.B."/>
            <person name="Herman A."/>
            <person name="Abrahante J.E."/>
            <person name="Garbe J."/>
        </authorList>
    </citation>
    <scope>NUCLEOTIDE SEQUENCE</scope>
    <source>
        <strain evidence="2">Duluth1</strain>
        <tissue evidence="2">Whole animal</tissue>
    </source>
</reference>
<proteinExistence type="predicted"/>
<name>A0A9D4H912_DREPO</name>
<accession>A0A9D4H912</accession>
<dbReference type="AlphaFoldDB" id="A0A9D4H912"/>
<feature type="region of interest" description="Disordered" evidence="1">
    <location>
        <begin position="17"/>
        <end position="37"/>
    </location>
</feature>